<protein>
    <submittedName>
        <fullName evidence="2">Uncharacterized protein</fullName>
    </submittedName>
</protein>
<feature type="compositionally biased region" description="Acidic residues" evidence="1">
    <location>
        <begin position="60"/>
        <end position="70"/>
    </location>
</feature>
<accession>A0A813FSF3</accession>
<feature type="compositionally biased region" description="Low complexity" evidence="1">
    <location>
        <begin position="34"/>
        <end position="45"/>
    </location>
</feature>
<feature type="compositionally biased region" description="Basic and acidic residues" evidence="1">
    <location>
        <begin position="71"/>
        <end position="84"/>
    </location>
</feature>
<evidence type="ECO:0000256" key="1">
    <source>
        <dbReference type="SAM" id="MobiDB-lite"/>
    </source>
</evidence>
<organism evidence="2 3">
    <name type="scientific">Polarella glacialis</name>
    <name type="common">Dinoflagellate</name>
    <dbReference type="NCBI Taxonomy" id="89957"/>
    <lineage>
        <taxon>Eukaryota</taxon>
        <taxon>Sar</taxon>
        <taxon>Alveolata</taxon>
        <taxon>Dinophyceae</taxon>
        <taxon>Suessiales</taxon>
        <taxon>Suessiaceae</taxon>
        <taxon>Polarella</taxon>
    </lineage>
</organism>
<dbReference type="EMBL" id="CAJNNV010025947">
    <property type="protein sequence ID" value="CAE8616742.1"/>
    <property type="molecule type" value="Genomic_DNA"/>
</dbReference>
<comment type="caution">
    <text evidence="2">The sequence shown here is derived from an EMBL/GenBank/DDBJ whole genome shotgun (WGS) entry which is preliminary data.</text>
</comment>
<evidence type="ECO:0000313" key="3">
    <source>
        <dbReference type="Proteomes" id="UP000654075"/>
    </source>
</evidence>
<feature type="region of interest" description="Disordered" evidence="1">
    <location>
        <begin position="30"/>
        <end position="117"/>
    </location>
</feature>
<evidence type="ECO:0000313" key="2">
    <source>
        <dbReference type="EMBL" id="CAE8616742.1"/>
    </source>
</evidence>
<dbReference type="Proteomes" id="UP000654075">
    <property type="component" value="Unassembled WGS sequence"/>
</dbReference>
<sequence length="117" mass="12851">SDPHPAAATQPSCLRLGRDRTWLGSVAWGRAAEPSSRTPSPSSMPCMGRLPKGKLREADQYDDLEQDDLDQDRTSTPRRWEPAPRGRTAVPGAGPFVRMPSRTPSPPSLPITTYLRT</sequence>
<reference evidence="2" key="1">
    <citation type="submission" date="2021-02" db="EMBL/GenBank/DDBJ databases">
        <authorList>
            <person name="Dougan E. K."/>
            <person name="Rhodes N."/>
            <person name="Thang M."/>
            <person name="Chan C."/>
        </authorList>
    </citation>
    <scope>NUCLEOTIDE SEQUENCE</scope>
</reference>
<gene>
    <name evidence="2" type="ORF">PGLA1383_LOCUS34419</name>
</gene>
<dbReference type="AlphaFoldDB" id="A0A813FSF3"/>
<proteinExistence type="predicted"/>
<keyword evidence="3" id="KW-1185">Reference proteome</keyword>
<name>A0A813FSF3_POLGL</name>
<feature type="non-terminal residue" evidence="2">
    <location>
        <position position="117"/>
    </location>
</feature>
<feature type="non-terminal residue" evidence="2">
    <location>
        <position position="1"/>
    </location>
</feature>